<dbReference type="InterPro" id="IPR017441">
    <property type="entry name" value="Protein_kinase_ATP_BS"/>
</dbReference>
<reference evidence="12 13" key="1">
    <citation type="submission" date="2024-01" db="EMBL/GenBank/DDBJ databases">
        <title>Comparative genomics of Cryptococcus and Kwoniella reveals pathogenesis evolution and contrasting modes of karyotype evolution via chromosome fusion or intercentromeric recombination.</title>
        <authorList>
            <person name="Coelho M.A."/>
            <person name="David-Palma M."/>
            <person name="Shea T."/>
            <person name="Bowers K."/>
            <person name="McGinley-Smith S."/>
            <person name="Mohammad A.W."/>
            <person name="Gnirke A."/>
            <person name="Yurkov A.M."/>
            <person name="Nowrousian M."/>
            <person name="Sun S."/>
            <person name="Cuomo C.A."/>
            <person name="Heitman J."/>
        </authorList>
    </citation>
    <scope>NUCLEOTIDE SEQUENCE [LARGE SCALE GENOMIC DNA]</scope>
    <source>
        <strain evidence="12 13">PYCC6329</strain>
    </source>
</reference>
<dbReference type="AlphaFoldDB" id="A0AAX4KRY1"/>
<protein>
    <recommendedName>
        <fullName evidence="14">Non-specific serine/threonine protein kinase</fullName>
    </recommendedName>
</protein>
<evidence type="ECO:0000256" key="5">
    <source>
        <dbReference type="ARBA" id="ARBA00022741"/>
    </source>
</evidence>
<dbReference type="GO" id="GO:0004674">
    <property type="term" value="F:protein serine/threonine kinase activity"/>
    <property type="evidence" value="ECO:0007669"/>
    <property type="project" value="UniProtKB-KW"/>
</dbReference>
<evidence type="ECO:0000256" key="4">
    <source>
        <dbReference type="ARBA" id="ARBA00022679"/>
    </source>
</evidence>
<evidence type="ECO:0000256" key="6">
    <source>
        <dbReference type="ARBA" id="ARBA00022777"/>
    </source>
</evidence>
<evidence type="ECO:0000313" key="13">
    <source>
        <dbReference type="Proteomes" id="UP001358614"/>
    </source>
</evidence>
<dbReference type="Gene3D" id="1.10.510.10">
    <property type="entry name" value="Transferase(Phosphotransferase) domain 1"/>
    <property type="match status" value="1"/>
</dbReference>
<feature type="region of interest" description="Disordered" evidence="9">
    <location>
        <begin position="422"/>
        <end position="495"/>
    </location>
</feature>
<keyword evidence="6" id="KW-0418">Kinase</keyword>
<dbReference type="GeneID" id="91105217"/>
<feature type="domain" description="Protein kinase" evidence="11">
    <location>
        <begin position="146"/>
        <end position="509"/>
    </location>
</feature>
<sequence length="509" mass="58180">MVRFTLPATGIRYEVLYLMEGRGNSDLAIDDRKISNLHIRLYAVKTTTNLSLAILHDTSSNGYIINGEHAGPGTVTKRVGDKEINAKFRVLREGDTLELPGYDGEFTYSHHSQAQYLTPPSQIMDRHLHLFPSSDPSLTLPIDPWIIHNYPLGNGTWGIVNIGTHRRSQNLVQVAFKTIRPHHPQREYVELVKFEIKVQRSCDHPNILKLLDYVIEPELEEDYEEYEEDREGKMHVVLELVAGGDLWSYIDKHRQLQEDEVRWIGWQLISALKYLHEMGIVHRDVRPENILLHTSCAYPRILLADFGTATSQTRLLSTLGRHTGPHLRKINEQGTVDYFPYDRLVALREEYHAGVTMDCGSKQEVGTKWWREERGLDMWATGVTLYLCAVYSSPYSCIPLPQGSSVDHSQYDLRDTHIRKDEVGDLSELEEDIQMDDPPEPDLDPFQGDRTQDLLVDDPIDDFPSPPSSIGMGMEPSDNVKERSDEMKIDEASSSKLELGGWNRAFCCR</sequence>
<dbReference type="KEGG" id="ker:91105217"/>
<name>A0AAX4KRY1_9TREE</name>
<dbReference type="Pfam" id="PF00069">
    <property type="entry name" value="Pkinase"/>
    <property type="match status" value="1"/>
</dbReference>
<feature type="compositionally biased region" description="Basic and acidic residues" evidence="9">
    <location>
        <begin position="478"/>
        <end position="493"/>
    </location>
</feature>
<dbReference type="InterPro" id="IPR008266">
    <property type="entry name" value="Tyr_kinase_AS"/>
</dbReference>
<evidence type="ECO:0000256" key="2">
    <source>
        <dbReference type="ARBA" id="ARBA00010791"/>
    </source>
</evidence>
<dbReference type="GO" id="GO:0005737">
    <property type="term" value="C:cytoplasm"/>
    <property type="evidence" value="ECO:0007669"/>
    <property type="project" value="TreeGrafter"/>
</dbReference>
<dbReference type="PROSITE" id="PS00109">
    <property type="entry name" value="PROTEIN_KINASE_TYR"/>
    <property type="match status" value="1"/>
</dbReference>
<evidence type="ECO:0000259" key="11">
    <source>
        <dbReference type="PROSITE" id="PS50011"/>
    </source>
</evidence>
<dbReference type="PANTHER" id="PTHR24346:SF82">
    <property type="entry name" value="KP78A-RELATED"/>
    <property type="match status" value="1"/>
</dbReference>
<feature type="domain" description="FHA" evidence="10">
    <location>
        <begin position="16"/>
        <end position="70"/>
    </location>
</feature>
<dbReference type="InterPro" id="IPR011009">
    <property type="entry name" value="Kinase-like_dom_sf"/>
</dbReference>
<dbReference type="InterPro" id="IPR000719">
    <property type="entry name" value="Prot_kinase_dom"/>
</dbReference>
<evidence type="ECO:0000256" key="3">
    <source>
        <dbReference type="ARBA" id="ARBA00022527"/>
    </source>
</evidence>
<dbReference type="Proteomes" id="UP001358614">
    <property type="component" value="Chromosome 2"/>
</dbReference>
<keyword evidence="7 8" id="KW-0067">ATP-binding</keyword>
<dbReference type="GO" id="GO:0035556">
    <property type="term" value="P:intracellular signal transduction"/>
    <property type="evidence" value="ECO:0007669"/>
    <property type="project" value="TreeGrafter"/>
</dbReference>
<dbReference type="GO" id="GO:0005524">
    <property type="term" value="F:ATP binding"/>
    <property type="evidence" value="ECO:0007669"/>
    <property type="project" value="UniProtKB-UniRule"/>
</dbReference>
<dbReference type="PROSITE" id="PS50006">
    <property type="entry name" value="FHA_DOMAIN"/>
    <property type="match status" value="1"/>
</dbReference>
<dbReference type="InterPro" id="IPR008984">
    <property type="entry name" value="SMAD_FHA_dom_sf"/>
</dbReference>
<evidence type="ECO:0000256" key="1">
    <source>
        <dbReference type="ARBA" id="ARBA00005575"/>
    </source>
</evidence>
<evidence type="ECO:0000256" key="9">
    <source>
        <dbReference type="SAM" id="MobiDB-lite"/>
    </source>
</evidence>
<dbReference type="SMART" id="SM00219">
    <property type="entry name" value="TyrKc"/>
    <property type="match status" value="1"/>
</dbReference>
<evidence type="ECO:0000256" key="7">
    <source>
        <dbReference type="ARBA" id="ARBA00022840"/>
    </source>
</evidence>
<evidence type="ECO:0000256" key="8">
    <source>
        <dbReference type="PROSITE-ProRule" id="PRU10141"/>
    </source>
</evidence>
<gene>
    <name evidence="12" type="ORF">V865_006416</name>
</gene>
<dbReference type="InterPro" id="IPR020635">
    <property type="entry name" value="Tyr_kinase_cat_dom"/>
</dbReference>
<feature type="binding site" evidence="8">
    <location>
        <position position="177"/>
    </location>
    <ligand>
        <name>ATP</name>
        <dbReference type="ChEBI" id="CHEBI:30616"/>
    </ligand>
</feature>
<evidence type="ECO:0008006" key="14">
    <source>
        <dbReference type="Google" id="ProtNLM"/>
    </source>
</evidence>
<dbReference type="SUPFAM" id="SSF49879">
    <property type="entry name" value="SMAD/FHA domain"/>
    <property type="match status" value="1"/>
</dbReference>
<organism evidence="12 13">
    <name type="scientific">Kwoniella europaea PYCC6329</name>
    <dbReference type="NCBI Taxonomy" id="1423913"/>
    <lineage>
        <taxon>Eukaryota</taxon>
        <taxon>Fungi</taxon>
        <taxon>Dikarya</taxon>
        <taxon>Basidiomycota</taxon>
        <taxon>Agaricomycotina</taxon>
        <taxon>Tremellomycetes</taxon>
        <taxon>Tremellales</taxon>
        <taxon>Cryptococcaceae</taxon>
        <taxon>Kwoniella</taxon>
    </lineage>
</organism>
<dbReference type="PANTHER" id="PTHR24346">
    <property type="entry name" value="MAP/MICROTUBULE AFFINITY-REGULATING KINASE"/>
    <property type="match status" value="1"/>
</dbReference>
<dbReference type="SUPFAM" id="SSF56112">
    <property type="entry name" value="Protein kinase-like (PK-like)"/>
    <property type="match status" value="1"/>
</dbReference>
<proteinExistence type="inferred from homology"/>
<feature type="compositionally biased region" description="Acidic residues" evidence="9">
    <location>
        <begin position="424"/>
        <end position="443"/>
    </location>
</feature>
<dbReference type="PROSITE" id="PS00107">
    <property type="entry name" value="PROTEIN_KINASE_ATP"/>
    <property type="match status" value="1"/>
</dbReference>
<dbReference type="PROSITE" id="PS50011">
    <property type="entry name" value="PROTEIN_KINASE_DOM"/>
    <property type="match status" value="1"/>
</dbReference>
<comment type="similarity">
    <text evidence="1">Belongs to the protein kinase superfamily. CAMK Ser/Thr protein kinase family. CHEK2 subfamily.</text>
</comment>
<keyword evidence="5 8" id="KW-0547">Nucleotide-binding</keyword>
<dbReference type="Gene3D" id="2.60.200.20">
    <property type="match status" value="1"/>
</dbReference>
<dbReference type="RefSeq" id="XP_066086272.1">
    <property type="nucleotide sequence ID" value="XM_066230175.1"/>
</dbReference>
<dbReference type="InterPro" id="IPR000253">
    <property type="entry name" value="FHA_dom"/>
</dbReference>
<evidence type="ECO:0000313" key="12">
    <source>
        <dbReference type="EMBL" id="WWD08305.1"/>
    </source>
</evidence>
<comment type="similarity">
    <text evidence="2">Belongs to the protein kinase superfamily. CAMK Ser/Thr protein kinase family. NIM1 subfamily.</text>
</comment>
<keyword evidence="3" id="KW-0723">Serine/threonine-protein kinase</keyword>
<dbReference type="EMBL" id="CP144090">
    <property type="protein sequence ID" value="WWD08305.1"/>
    <property type="molecule type" value="Genomic_DNA"/>
</dbReference>
<accession>A0AAX4KRY1</accession>
<evidence type="ECO:0000259" key="10">
    <source>
        <dbReference type="PROSITE" id="PS50006"/>
    </source>
</evidence>
<keyword evidence="4" id="KW-0808">Transferase</keyword>
<dbReference type="GO" id="GO:0004713">
    <property type="term" value="F:protein tyrosine kinase activity"/>
    <property type="evidence" value="ECO:0007669"/>
    <property type="project" value="InterPro"/>
</dbReference>
<keyword evidence="13" id="KW-1185">Reference proteome</keyword>